<dbReference type="Pfam" id="PF03171">
    <property type="entry name" value="2OG-FeII_Oxy"/>
    <property type="match status" value="1"/>
</dbReference>
<evidence type="ECO:0000259" key="6">
    <source>
        <dbReference type="PROSITE" id="PS51471"/>
    </source>
</evidence>
<dbReference type="PANTHER" id="PTHR10209">
    <property type="entry name" value="OXIDOREDUCTASE, 2OG-FE II OXYGENASE FAMILY PROTEIN"/>
    <property type="match status" value="1"/>
</dbReference>
<evidence type="ECO:0000256" key="5">
    <source>
        <dbReference type="RuleBase" id="RU003682"/>
    </source>
</evidence>
<reference evidence="7 8" key="1">
    <citation type="submission" date="2024-04" db="EMBL/GenBank/DDBJ databases">
        <title>Phyllosticta paracitricarpa is synonymous to the EU quarantine fungus P. citricarpa based on phylogenomic analyses.</title>
        <authorList>
            <consortium name="Lawrence Berkeley National Laboratory"/>
            <person name="Van Ingen-Buijs V.A."/>
            <person name="Van Westerhoven A.C."/>
            <person name="Haridas S."/>
            <person name="Skiadas P."/>
            <person name="Martin F."/>
            <person name="Groenewald J.Z."/>
            <person name="Crous P.W."/>
            <person name="Seidl M.F."/>
        </authorList>
    </citation>
    <scope>NUCLEOTIDE SEQUENCE [LARGE SCALE GENOMIC DNA]</scope>
    <source>
        <strain evidence="7 8">CBS 123374</strain>
    </source>
</reference>
<comment type="caution">
    <text evidence="7">The sequence shown here is derived from an EMBL/GenBank/DDBJ whole genome shotgun (WGS) entry which is preliminary data.</text>
</comment>
<organism evidence="7 8">
    <name type="scientific">Phyllosticta capitalensis</name>
    <dbReference type="NCBI Taxonomy" id="121624"/>
    <lineage>
        <taxon>Eukaryota</taxon>
        <taxon>Fungi</taxon>
        <taxon>Dikarya</taxon>
        <taxon>Ascomycota</taxon>
        <taxon>Pezizomycotina</taxon>
        <taxon>Dothideomycetes</taxon>
        <taxon>Dothideomycetes incertae sedis</taxon>
        <taxon>Botryosphaeriales</taxon>
        <taxon>Phyllostictaceae</taxon>
        <taxon>Phyllosticta</taxon>
    </lineage>
</organism>
<evidence type="ECO:0000256" key="1">
    <source>
        <dbReference type="ARBA" id="ARBA00008056"/>
    </source>
</evidence>
<accession>A0ABR1YHT3</accession>
<keyword evidence="2 5" id="KW-0479">Metal-binding</keyword>
<dbReference type="Proteomes" id="UP001492380">
    <property type="component" value="Unassembled WGS sequence"/>
</dbReference>
<sequence>MPSAMQTPEFQIPVVDISAYLEDPSSRQAQSVVDSVRAACITSGFFQLKGHGIPGDLREALFQGAKALFALPLEEKKALKRPGTNRGYDVMGAQALQQDALPDMKELTKNQGYYIGKNIAVEEEQARRSFMTPNIWPSAHQVPESAFKKPMVEYYDAVESLCLRVLEVVAAALPYGPDVLDDFKKEPIVASMRLLHYPPQSSATEKQYGAGAHTDFGFITLLLTDGHPGLQVQNQGTGQWVPVPPNEDAFVVNVGDMLQQISGGYFKSNMHRVLNLGDADRYSVPYFFDGCLDARLRRLDGTDEERILTVEEHMLERFATTYGAKKEDQAA</sequence>
<comment type="similarity">
    <text evidence="1 5">Belongs to the iron/ascorbate-dependent oxidoreductase family.</text>
</comment>
<protein>
    <recommendedName>
        <fullName evidence="6">Fe2OG dioxygenase domain-containing protein</fullName>
    </recommendedName>
</protein>
<dbReference type="InterPro" id="IPR005123">
    <property type="entry name" value="Oxoglu/Fe-dep_dioxygenase_dom"/>
</dbReference>
<dbReference type="PANTHER" id="PTHR10209:SF867">
    <property type="entry name" value="2-OXOGLUTARATE (2OG) AND FE(II)-DEPENDENT OXYGENASE SUPERFAMILY PROTEIN"/>
    <property type="match status" value="1"/>
</dbReference>
<dbReference type="PROSITE" id="PS51471">
    <property type="entry name" value="FE2OG_OXY"/>
    <property type="match status" value="1"/>
</dbReference>
<evidence type="ECO:0000256" key="2">
    <source>
        <dbReference type="ARBA" id="ARBA00022723"/>
    </source>
</evidence>
<evidence type="ECO:0000256" key="3">
    <source>
        <dbReference type="ARBA" id="ARBA00023002"/>
    </source>
</evidence>
<dbReference type="Pfam" id="PF14226">
    <property type="entry name" value="DIOX_N"/>
    <property type="match status" value="1"/>
</dbReference>
<keyword evidence="8" id="KW-1185">Reference proteome</keyword>
<keyword evidence="4 5" id="KW-0408">Iron</keyword>
<evidence type="ECO:0000313" key="7">
    <source>
        <dbReference type="EMBL" id="KAK8230475.1"/>
    </source>
</evidence>
<dbReference type="PRINTS" id="PR00682">
    <property type="entry name" value="IPNSYNTHASE"/>
</dbReference>
<dbReference type="SUPFAM" id="SSF51197">
    <property type="entry name" value="Clavaminate synthase-like"/>
    <property type="match status" value="1"/>
</dbReference>
<dbReference type="InterPro" id="IPR027443">
    <property type="entry name" value="IPNS-like_sf"/>
</dbReference>
<proteinExistence type="inferred from homology"/>
<dbReference type="InterPro" id="IPR044861">
    <property type="entry name" value="IPNS-like_FE2OG_OXY"/>
</dbReference>
<gene>
    <name evidence="7" type="ORF">HDK90DRAFT_467850</name>
</gene>
<dbReference type="InterPro" id="IPR026992">
    <property type="entry name" value="DIOX_N"/>
</dbReference>
<keyword evidence="3 5" id="KW-0560">Oxidoreductase</keyword>
<evidence type="ECO:0000256" key="4">
    <source>
        <dbReference type="ARBA" id="ARBA00023004"/>
    </source>
</evidence>
<name>A0ABR1YHT3_9PEZI</name>
<dbReference type="EMBL" id="JBBWRZ010000008">
    <property type="protein sequence ID" value="KAK8230475.1"/>
    <property type="molecule type" value="Genomic_DNA"/>
</dbReference>
<evidence type="ECO:0000313" key="8">
    <source>
        <dbReference type="Proteomes" id="UP001492380"/>
    </source>
</evidence>
<feature type="domain" description="Fe2OG dioxygenase" evidence="6">
    <location>
        <begin position="188"/>
        <end position="290"/>
    </location>
</feature>
<dbReference type="Gene3D" id="2.60.120.330">
    <property type="entry name" value="B-lactam Antibiotic, Isopenicillin N Synthase, Chain"/>
    <property type="match status" value="1"/>
</dbReference>